<keyword evidence="3" id="KW-1185">Reference proteome</keyword>
<feature type="signal peptide" evidence="1">
    <location>
        <begin position="1"/>
        <end position="19"/>
    </location>
</feature>
<gene>
    <name evidence="2" type="ORF">AWE51_07935</name>
</gene>
<organism evidence="2 3">
    <name type="scientific">Aquimarina aggregata</name>
    <dbReference type="NCBI Taxonomy" id="1642818"/>
    <lineage>
        <taxon>Bacteria</taxon>
        <taxon>Pseudomonadati</taxon>
        <taxon>Bacteroidota</taxon>
        <taxon>Flavobacteriia</taxon>
        <taxon>Flavobacteriales</taxon>
        <taxon>Flavobacteriaceae</taxon>
        <taxon>Aquimarina</taxon>
    </lineage>
</organism>
<name>A0A162Z5D0_9FLAO</name>
<protein>
    <recommendedName>
        <fullName evidence="4">Lipoprotein</fullName>
    </recommendedName>
</protein>
<accession>A0A162Z5D0</accession>
<evidence type="ECO:0000256" key="1">
    <source>
        <dbReference type="SAM" id="SignalP"/>
    </source>
</evidence>
<evidence type="ECO:0000313" key="2">
    <source>
        <dbReference type="EMBL" id="KZS39575.1"/>
    </source>
</evidence>
<sequence>MKKTIFVALLFVFASFLNSCGSDDPGIDCLSLSTNALDAASTFGESRTTESCNAYKTALQNYLNNNCSPDAATEASFREQLDALGDCTIL</sequence>
<evidence type="ECO:0000313" key="3">
    <source>
        <dbReference type="Proteomes" id="UP000076715"/>
    </source>
</evidence>
<feature type="chain" id="PRO_5007841176" description="Lipoprotein" evidence="1">
    <location>
        <begin position="20"/>
        <end position="90"/>
    </location>
</feature>
<dbReference type="OrthoDB" id="1161488at2"/>
<proteinExistence type="predicted"/>
<dbReference type="EMBL" id="LQRT01000024">
    <property type="protein sequence ID" value="KZS39575.1"/>
    <property type="molecule type" value="Genomic_DNA"/>
</dbReference>
<dbReference type="AlphaFoldDB" id="A0A162Z5D0"/>
<comment type="caution">
    <text evidence="2">The sequence shown here is derived from an EMBL/GenBank/DDBJ whole genome shotgun (WGS) entry which is preliminary data.</text>
</comment>
<reference evidence="2 3" key="1">
    <citation type="submission" date="2016-01" db="EMBL/GenBank/DDBJ databases">
        <title>The draft genome sequence of Aquimarina sp. RZW4-3-2.</title>
        <authorList>
            <person name="Wang Y."/>
        </authorList>
    </citation>
    <scope>NUCLEOTIDE SEQUENCE [LARGE SCALE GENOMIC DNA]</scope>
    <source>
        <strain evidence="2 3">RZW4-3-2</strain>
    </source>
</reference>
<dbReference type="RefSeq" id="WP_066315156.1">
    <property type="nucleotide sequence ID" value="NZ_CANLSS010000015.1"/>
</dbReference>
<keyword evidence="1" id="KW-0732">Signal</keyword>
<evidence type="ECO:0008006" key="4">
    <source>
        <dbReference type="Google" id="ProtNLM"/>
    </source>
</evidence>
<dbReference type="Proteomes" id="UP000076715">
    <property type="component" value="Unassembled WGS sequence"/>
</dbReference>